<comment type="similarity">
    <text evidence="4">Belongs to the MAPEG family.</text>
</comment>
<evidence type="ECO:0000256" key="5">
    <source>
        <dbReference type="ARBA" id="ARBA00012452"/>
    </source>
</evidence>
<dbReference type="GO" id="GO:0005789">
    <property type="term" value="C:endoplasmic reticulum membrane"/>
    <property type="evidence" value="ECO:0007669"/>
    <property type="project" value="UniProtKB-SubCell"/>
</dbReference>
<keyword evidence="9" id="KW-0256">Endoplasmic reticulum</keyword>
<dbReference type="PANTHER" id="PTHR10689">
    <property type="entry name" value="MICROSOMAL GLUTATHIONE S-TRANSFERASE 1"/>
    <property type="match status" value="1"/>
</dbReference>
<comment type="subcellular location">
    <subcellularLocation>
        <location evidence="3">Endoplasmic reticulum membrane</location>
        <topology evidence="3">Multi-pass membrane protein</topology>
    </subcellularLocation>
    <subcellularLocation>
        <location evidence="2">Mitochondrion outer membrane</location>
    </subcellularLocation>
</comment>
<evidence type="ECO:0000256" key="8">
    <source>
        <dbReference type="ARBA" id="ARBA00022787"/>
    </source>
</evidence>
<evidence type="ECO:0000256" key="6">
    <source>
        <dbReference type="ARBA" id="ARBA00022679"/>
    </source>
</evidence>
<evidence type="ECO:0000256" key="1">
    <source>
        <dbReference type="ARBA" id="ARBA00003701"/>
    </source>
</evidence>
<reference evidence="19" key="2">
    <citation type="submission" date="2023-11" db="UniProtKB">
        <authorList>
            <consortium name="WormBaseParasite"/>
        </authorList>
    </citation>
    <scope>IDENTIFICATION</scope>
</reference>
<evidence type="ECO:0000256" key="14">
    <source>
        <dbReference type="ARBA" id="ARBA00038540"/>
    </source>
</evidence>
<comment type="function">
    <text evidence="1">Conjugation of reduced glutathione to a wide number of exogenous and endogenous hydrophobic electrophiles.</text>
</comment>
<evidence type="ECO:0000256" key="4">
    <source>
        <dbReference type="ARBA" id="ARBA00010459"/>
    </source>
</evidence>
<keyword evidence="18" id="KW-1185">Reference proteome</keyword>
<evidence type="ECO:0000313" key="19">
    <source>
        <dbReference type="WBParaSite" id="TREG1_20070.1"/>
    </source>
</evidence>
<feature type="transmembrane region" description="Helical" evidence="17">
    <location>
        <begin position="107"/>
        <end position="130"/>
    </location>
</feature>
<evidence type="ECO:0000256" key="17">
    <source>
        <dbReference type="SAM" id="Phobius"/>
    </source>
</evidence>
<evidence type="ECO:0000256" key="9">
    <source>
        <dbReference type="ARBA" id="ARBA00022824"/>
    </source>
</evidence>
<dbReference type="GO" id="GO:0004364">
    <property type="term" value="F:glutathione transferase activity"/>
    <property type="evidence" value="ECO:0007669"/>
    <property type="project" value="UniProtKB-EC"/>
</dbReference>
<evidence type="ECO:0000256" key="15">
    <source>
        <dbReference type="ARBA" id="ARBA00039397"/>
    </source>
</evidence>
<evidence type="ECO:0000256" key="16">
    <source>
        <dbReference type="ARBA" id="ARBA00049385"/>
    </source>
</evidence>
<keyword evidence="13 17" id="KW-0472">Membrane</keyword>
<feature type="transmembrane region" description="Helical" evidence="17">
    <location>
        <begin position="12"/>
        <end position="30"/>
    </location>
</feature>
<comment type="subunit">
    <text evidence="14">Homotrimer; The trimer binds only one molecule of glutathione.</text>
</comment>
<keyword evidence="8" id="KW-1000">Mitochondrion outer membrane</keyword>
<evidence type="ECO:0000256" key="7">
    <source>
        <dbReference type="ARBA" id="ARBA00022692"/>
    </source>
</evidence>
<evidence type="ECO:0000256" key="11">
    <source>
        <dbReference type="ARBA" id="ARBA00022990"/>
    </source>
</evidence>
<keyword evidence="6" id="KW-0808">Transferase</keyword>
<dbReference type="SUPFAM" id="SSF161084">
    <property type="entry name" value="MAPEG domain-like"/>
    <property type="match status" value="1"/>
</dbReference>
<dbReference type="Gene3D" id="1.20.120.550">
    <property type="entry name" value="Membrane associated eicosanoid/glutathione metabolism-like domain"/>
    <property type="match status" value="1"/>
</dbReference>
<dbReference type="WBParaSite" id="TREG1_20070.1">
    <property type="protein sequence ID" value="TREG1_20070.1"/>
    <property type="gene ID" value="TREG1_20070"/>
</dbReference>
<keyword evidence="7 17" id="KW-0812">Transmembrane</keyword>
<dbReference type="PANTHER" id="PTHR10689:SF6">
    <property type="entry name" value="MICROSOMAL GLUTATHIONE S-TRANSFERASE 1"/>
    <property type="match status" value="1"/>
</dbReference>
<keyword evidence="10 17" id="KW-1133">Transmembrane helix</keyword>
<evidence type="ECO:0000313" key="18">
    <source>
        <dbReference type="Proteomes" id="UP000050795"/>
    </source>
</evidence>
<dbReference type="Pfam" id="PF01124">
    <property type="entry name" value="MAPEG"/>
    <property type="match status" value="1"/>
</dbReference>
<dbReference type="InterPro" id="IPR040162">
    <property type="entry name" value="MGST1-like"/>
</dbReference>
<dbReference type="EC" id="2.5.1.18" evidence="5"/>
<reference evidence="18" key="1">
    <citation type="submission" date="2022-06" db="EMBL/GenBank/DDBJ databases">
        <authorList>
            <person name="Berger JAMES D."/>
            <person name="Berger JAMES D."/>
        </authorList>
    </citation>
    <scope>NUCLEOTIDE SEQUENCE [LARGE SCALE GENOMIC DNA]</scope>
</reference>
<accession>A0AA85JAG5</accession>
<feature type="transmembrane region" description="Helical" evidence="17">
    <location>
        <begin position="83"/>
        <end position="101"/>
    </location>
</feature>
<dbReference type="GO" id="GO:0005741">
    <property type="term" value="C:mitochondrial outer membrane"/>
    <property type="evidence" value="ECO:0007669"/>
    <property type="project" value="UniProtKB-SubCell"/>
</dbReference>
<sequence length="134" mass="15082">MVSSNLKGTFAFYGSVLAGKALLLAGLTIAKRLQRKSFAGSQPHPEVRAIHRCHANDIENLVPFLFLGFIYCKTNPSAKVGIWLFRVFALSRFLHTAVYLYSEGTFLRAQIFLVGYFVNVSLALKCISYYSKMY</sequence>
<proteinExistence type="inferred from homology"/>
<keyword evidence="11" id="KW-0007">Acetylation</keyword>
<protein>
    <recommendedName>
        <fullName evidence="15">Microsomal glutathione S-transferase 1</fullName>
        <ecNumber evidence="5">2.5.1.18</ecNumber>
    </recommendedName>
</protein>
<organism evidence="18 19">
    <name type="scientific">Trichobilharzia regenti</name>
    <name type="common">Nasal bird schistosome</name>
    <dbReference type="NCBI Taxonomy" id="157069"/>
    <lineage>
        <taxon>Eukaryota</taxon>
        <taxon>Metazoa</taxon>
        <taxon>Spiralia</taxon>
        <taxon>Lophotrochozoa</taxon>
        <taxon>Platyhelminthes</taxon>
        <taxon>Trematoda</taxon>
        <taxon>Digenea</taxon>
        <taxon>Strigeidida</taxon>
        <taxon>Schistosomatoidea</taxon>
        <taxon>Schistosomatidae</taxon>
        <taxon>Trichobilharzia</taxon>
    </lineage>
</organism>
<evidence type="ECO:0000256" key="3">
    <source>
        <dbReference type="ARBA" id="ARBA00004477"/>
    </source>
</evidence>
<evidence type="ECO:0000256" key="13">
    <source>
        <dbReference type="ARBA" id="ARBA00023136"/>
    </source>
</evidence>
<dbReference type="InterPro" id="IPR023352">
    <property type="entry name" value="MAPEG-like_dom_sf"/>
</dbReference>
<dbReference type="InterPro" id="IPR001129">
    <property type="entry name" value="Membr-assoc_MAPEG"/>
</dbReference>
<comment type="catalytic activity">
    <reaction evidence="16">
        <text>RX + glutathione = an S-substituted glutathione + a halide anion + H(+)</text>
        <dbReference type="Rhea" id="RHEA:16437"/>
        <dbReference type="ChEBI" id="CHEBI:15378"/>
        <dbReference type="ChEBI" id="CHEBI:16042"/>
        <dbReference type="ChEBI" id="CHEBI:17792"/>
        <dbReference type="ChEBI" id="CHEBI:57925"/>
        <dbReference type="ChEBI" id="CHEBI:90779"/>
        <dbReference type="EC" id="2.5.1.18"/>
    </reaction>
    <physiologicalReaction direction="left-to-right" evidence="16">
        <dbReference type="Rhea" id="RHEA:16438"/>
    </physiologicalReaction>
</comment>
<dbReference type="Proteomes" id="UP000050795">
    <property type="component" value="Unassembled WGS sequence"/>
</dbReference>
<evidence type="ECO:0000256" key="12">
    <source>
        <dbReference type="ARBA" id="ARBA00023128"/>
    </source>
</evidence>
<evidence type="ECO:0000256" key="10">
    <source>
        <dbReference type="ARBA" id="ARBA00022989"/>
    </source>
</evidence>
<keyword evidence="12" id="KW-0496">Mitochondrion</keyword>
<name>A0AA85JAG5_TRIRE</name>
<evidence type="ECO:0000256" key="2">
    <source>
        <dbReference type="ARBA" id="ARBA00004294"/>
    </source>
</evidence>
<dbReference type="AlphaFoldDB" id="A0AA85JAG5"/>